<dbReference type="PANTHER" id="PTHR47707">
    <property type="entry name" value="8-OXO-DGTP DIPHOSPHATASE"/>
    <property type="match status" value="1"/>
</dbReference>
<dbReference type="GO" id="GO:0008413">
    <property type="term" value="F:8-oxo-7,8-dihydroguanosine triphosphate pyrophosphatase activity"/>
    <property type="evidence" value="ECO:0007669"/>
    <property type="project" value="TreeGrafter"/>
</dbReference>
<evidence type="ECO:0000256" key="6">
    <source>
        <dbReference type="ARBA" id="ARBA00022763"/>
    </source>
</evidence>
<evidence type="ECO:0000256" key="2">
    <source>
        <dbReference type="ARBA" id="ARBA00005582"/>
    </source>
</evidence>
<comment type="catalytic activity">
    <reaction evidence="10">
        <text>8-oxo-dGTP + H2O = 8-oxo-dGMP + diphosphate + H(+)</text>
        <dbReference type="Rhea" id="RHEA:31575"/>
        <dbReference type="ChEBI" id="CHEBI:15377"/>
        <dbReference type="ChEBI" id="CHEBI:15378"/>
        <dbReference type="ChEBI" id="CHEBI:33019"/>
        <dbReference type="ChEBI" id="CHEBI:63224"/>
        <dbReference type="ChEBI" id="CHEBI:77896"/>
        <dbReference type="EC" id="3.6.1.55"/>
    </reaction>
</comment>
<evidence type="ECO:0000256" key="12">
    <source>
        <dbReference type="RuleBase" id="RU003476"/>
    </source>
</evidence>
<evidence type="ECO:0000313" key="15">
    <source>
        <dbReference type="Proteomes" id="UP000008914"/>
    </source>
</evidence>
<evidence type="ECO:0000256" key="3">
    <source>
        <dbReference type="ARBA" id="ARBA00022457"/>
    </source>
</evidence>
<keyword evidence="9" id="KW-0234">DNA repair</keyword>
<evidence type="ECO:0000313" key="14">
    <source>
        <dbReference type="EMBL" id="ADU49985.1"/>
    </source>
</evidence>
<evidence type="ECO:0000256" key="5">
    <source>
        <dbReference type="ARBA" id="ARBA00022723"/>
    </source>
</evidence>
<comment type="similarity">
    <text evidence="2 12">Belongs to the Nudix hydrolase family.</text>
</comment>
<dbReference type="GO" id="GO:0006260">
    <property type="term" value="P:DNA replication"/>
    <property type="evidence" value="ECO:0007669"/>
    <property type="project" value="UniProtKB-KW"/>
</dbReference>
<evidence type="ECO:0000259" key="13">
    <source>
        <dbReference type="PROSITE" id="PS51462"/>
    </source>
</evidence>
<keyword evidence="8" id="KW-0460">Magnesium</keyword>
<protein>
    <recommendedName>
        <fullName evidence="11">8-oxo-dGTP diphosphatase</fullName>
        <ecNumber evidence="11">3.6.1.55</ecNumber>
    </recommendedName>
</protein>
<organism evidence="14 15">
    <name type="scientific">Intrasporangium calvum (strain ATCC 23552 / DSM 43043 / JCM 3097 / NBRC 12989 / NCIMB 10167 / NRRL B-3866 / 7 KIP)</name>
    <dbReference type="NCBI Taxonomy" id="710696"/>
    <lineage>
        <taxon>Bacteria</taxon>
        <taxon>Bacillati</taxon>
        <taxon>Actinomycetota</taxon>
        <taxon>Actinomycetes</taxon>
        <taxon>Micrococcales</taxon>
        <taxon>Intrasporangiaceae</taxon>
        <taxon>Intrasporangium</taxon>
    </lineage>
</organism>
<dbReference type="InterPro" id="IPR015797">
    <property type="entry name" value="NUDIX_hydrolase-like_dom_sf"/>
</dbReference>
<dbReference type="SUPFAM" id="SSF55811">
    <property type="entry name" value="Nudix"/>
    <property type="match status" value="1"/>
</dbReference>
<dbReference type="KEGG" id="ica:Intca_3510"/>
<proteinExistence type="inferred from homology"/>
<evidence type="ECO:0000256" key="9">
    <source>
        <dbReference type="ARBA" id="ARBA00023204"/>
    </source>
</evidence>
<dbReference type="PROSITE" id="PS00893">
    <property type="entry name" value="NUDIX_BOX"/>
    <property type="match status" value="1"/>
</dbReference>
<reference evidence="14 15" key="1">
    <citation type="journal article" date="2010" name="Stand. Genomic Sci.">
        <title>Complete genome sequence of Intrasporangium calvum type strain (7 KIP).</title>
        <authorList>
            <person name="Del Rio T.G."/>
            <person name="Chertkov O."/>
            <person name="Yasawong M."/>
            <person name="Lucas S."/>
            <person name="Deshpande S."/>
            <person name="Cheng J.F."/>
            <person name="Detter C."/>
            <person name="Tapia R."/>
            <person name="Han C."/>
            <person name="Goodwin L."/>
            <person name="Pitluck S."/>
            <person name="Liolios K."/>
            <person name="Ivanova N."/>
            <person name="Mavromatis K."/>
            <person name="Pati A."/>
            <person name="Chen A."/>
            <person name="Palaniappan K."/>
            <person name="Land M."/>
            <person name="Hauser L."/>
            <person name="Chang Y.J."/>
            <person name="Jeffries C.D."/>
            <person name="Rohde M."/>
            <person name="Pukall R."/>
            <person name="Sikorski J."/>
            <person name="Goker M."/>
            <person name="Woyke T."/>
            <person name="Bristow J."/>
            <person name="Eisen J.A."/>
            <person name="Markowitz V."/>
            <person name="Hugenholtz P."/>
            <person name="Kyrpides N.C."/>
            <person name="Klenk H.P."/>
            <person name="Lapidus A."/>
        </authorList>
    </citation>
    <scope>NUCLEOTIDE SEQUENCE [LARGE SCALE GENOMIC DNA]</scope>
    <source>
        <strain evidence="15">ATCC 23552 / DSM 43043 / JCM 3097 / NBRC 12989 / 7 KIP</strain>
    </source>
</reference>
<evidence type="ECO:0000256" key="4">
    <source>
        <dbReference type="ARBA" id="ARBA00022705"/>
    </source>
</evidence>
<dbReference type="RefSeq" id="WP_013494293.1">
    <property type="nucleotide sequence ID" value="NC_014830.1"/>
</dbReference>
<dbReference type="InterPro" id="IPR020084">
    <property type="entry name" value="NUDIX_hydrolase_CS"/>
</dbReference>
<name>E6SG31_INTC7</name>
<dbReference type="GO" id="GO:0044715">
    <property type="term" value="F:8-oxo-dGDP phosphatase activity"/>
    <property type="evidence" value="ECO:0007669"/>
    <property type="project" value="TreeGrafter"/>
</dbReference>
<keyword evidence="7 12" id="KW-0378">Hydrolase</keyword>
<evidence type="ECO:0000256" key="8">
    <source>
        <dbReference type="ARBA" id="ARBA00022842"/>
    </source>
</evidence>
<dbReference type="HOGENOM" id="CLU_037162_19_3_11"/>
<keyword evidence="15" id="KW-1185">Reference proteome</keyword>
<dbReference type="GO" id="GO:0006281">
    <property type="term" value="P:DNA repair"/>
    <property type="evidence" value="ECO:0007669"/>
    <property type="project" value="UniProtKB-KW"/>
</dbReference>
<dbReference type="PRINTS" id="PR00502">
    <property type="entry name" value="NUDIXFAMILY"/>
</dbReference>
<dbReference type="Gene3D" id="3.90.79.10">
    <property type="entry name" value="Nucleoside Triphosphate Pyrophosphohydrolase"/>
    <property type="match status" value="1"/>
</dbReference>
<keyword evidence="5" id="KW-0479">Metal-binding</keyword>
<evidence type="ECO:0000256" key="1">
    <source>
        <dbReference type="ARBA" id="ARBA00001946"/>
    </source>
</evidence>
<comment type="cofactor">
    <cofactor evidence="1">
        <name>Mg(2+)</name>
        <dbReference type="ChEBI" id="CHEBI:18420"/>
    </cofactor>
</comment>
<sequence>MHEVVVGALVRGGQVLLVHRSPNKHAYPDVWDLPGGLIEAGESELDGLTRELHEELGVQVAPASVAHLCRLTVGPAEEPALLSAWLVHDWQGTPANVAPEEHDDIGWFDLEQLPPLAHVLVRTARVNAMRSHCG</sequence>
<dbReference type="PROSITE" id="PS51462">
    <property type="entry name" value="NUDIX"/>
    <property type="match status" value="1"/>
</dbReference>
<keyword evidence="6" id="KW-0227">DNA damage</keyword>
<dbReference type="EMBL" id="CP002343">
    <property type="protein sequence ID" value="ADU49985.1"/>
    <property type="molecule type" value="Genomic_DNA"/>
</dbReference>
<evidence type="ECO:0000256" key="10">
    <source>
        <dbReference type="ARBA" id="ARBA00035861"/>
    </source>
</evidence>
<dbReference type="InterPro" id="IPR020476">
    <property type="entry name" value="Nudix_hydrolase"/>
</dbReference>
<dbReference type="GO" id="GO:0046872">
    <property type="term" value="F:metal ion binding"/>
    <property type="evidence" value="ECO:0007669"/>
    <property type="project" value="UniProtKB-KW"/>
</dbReference>
<gene>
    <name evidence="14" type="ordered locus">Intca_3510</name>
</gene>
<dbReference type="AlphaFoldDB" id="E6SG31"/>
<feature type="domain" description="Nudix hydrolase" evidence="13">
    <location>
        <begin position="1"/>
        <end position="130"/>
    </location>
</feature>
<dbReference type="GO" id="GO:0044716">
    <property type="term" value="F:8-oxo-GDP phosphatase activity"/>
    <property type="evidence" value="ECO:0007669"/>
    <property type="project" value="TreeGrafter"/>
</dbReference>
<dbReference type="EC" id="3.6.1.55" evidence="11"/>
<accession>E6SG31</accession>
<dbReference type="InterPro" id="IPR000086">
    <property type="entry name" value="NUDIX_hydrolase_dom"/>
</dbReference>
<keyword evidence="4" id="KW-0235">DNA replication</keyword>
<dbReference type="Proteomes" id="UP000008914">
    <property type="component" value="Chromosome"/>
</dbReference>
<dbReference type="eggNOG" id="COG1051">
    <property type="taxonomic scope" value="Bacteria"/>
</dbReference>
<evidence type="ECO:0000256" key="7">
    <source>
        <dbReference type="ARBA" id="ARBA00022801"/>
    </source>
</evidence>
<dbReference type="InterPro" id="IPR047127">
    <property type="entry name" value="MutT-like"/>
</dbReference>
<dbReference type="GO" id="GO:0035539">
    <property type="term" value="F:8-oxo-7,8-dihydrodeoxyguanosine triphosphate pyrophosphatase activity"/>
    <property type="evidence" value="ECO:0007669"/>
    <property type="project" value="UniProtKB-EC"/>
</dbReference>
<keyword evidence="3" id="KW-0515">Mutator protein</keyword>
<dbReference type="PANTHER" id="PTHR47707:SF1">
    <property type="entry name" value="NUDIX HYDROLASE FAMILY PROTEIN"/>
    <property type="match status" value="1"/>
</dbReference>
<evidence type="ECO:0000256" key="11">
    <source>
        <dbReference type="ARBA" id="ARBA00038905"/>
    </source>
</evidence>
<dbReference type="Pfam" id="PF00293">
    <property type="entry name" value="NUDIX"/>
    <property type="match status" value="1"/>
</dbReference>
<dbReference type="OrthoDB" id="9804442at2"/>